<evidence type="ECO:0000313" key="4">
    <source>
        <dbReference type="EMBL" id="PKI54835.1"/>
    </source>
</evidence>
<reference evidence="4 6" key="3">
    <citation type="submission" date="2017-11" db="EMBL/GenBank/DDBJ databases">
        <title>De-novo sequencing of pomegranate (Punica granatum L.) genome.</title>
        <authorList>
            <person name="Akparov Z."/>
            <person name="Amiraslanov A."/>
            <person name="Hajiyeva S."/>
            <person name="Abbasov M."/>
            <person name="Kaur K."/>
            <person name="Hamwieh A."/>
            <person name="Solovyev V."/>
            <person name="Salamov A."/>
            <person name="Braich B."/>
            <person name="Kosarev P."/>
            <person name="Mahmoud A."/>
            <person name="Hajiyev E."/>
            <person name="Babayeva S."/>
            <person name="Izzatullayeva V."/>
            <person name="Mammadov A."/>
            <person name="Mammadov A."/>
            <person name="Sharifova S."/>
            <person name="Ojaghi J."/>
            <person name="Eynullazada K."/>
            <person name="Bayramov B."/>
            <person name="Abdulazimova A."/>
            <person name="Shahmuradov I."/>
        </authorList>
    </citation>
    <scope>NUCLEOTIDE SEQUENCE [LARGE SCALE GENOMIC DNA]</scope>
    <source>
        <strain evidence="4">AG2017</strain>
        <strain evidence="6">cv. AG2017</strain>
        <tissue evidence="4">Leaf</tissue>
    </source>
</reference>
<reference evidence="3" key="2">
    <citation type="submission" date="2017-06" db="EMBL/GenBank/DDBJ databases">
        <title>The pomegranate genome and the genomics of punicalagin biosynthesis.</title>
        <authorList>
            <person name="Xu C."/>
        </authorList>
    </citation>
    <scope>NUCLEOTIDE SEQUENCE [LARGE SCALE GENOMIC DNA]</scope>
    <source>
        <tissue evidence="3">Fresh leaf</tissue>
    </source>
</reference>
<proteinExistence type="inferred from homology"/>
<accession>A0A218XQA0</accession>
<dbReference type="Pfam" id="PF14432">
    <property type="entry name" value="DYW_deaminase"/>
    <property type="match status" value="1"/>
</dbReference>
<comment type="similarity">
    <text evidence="1">Belongs to the PPR family. PCMP-H subfamily.</text>
</comment>
<evidence type="ECO:0000313" key="6">
    <source>
        <dbReference type="Proteomes" id="UP000233551"/>
    </source>
</evidence>
<evidence type="ECO:0000259" key="2">
    <source>
        <dbReference type="Pfam" id="PF14432"/>
    </source>
</evidence>
<name>A0A218XQA0_PUNGR</name>
<protein>
    <recommendedName>
        <fullName evidence="2">DYW domain-containing protein</fullName>
    </recommendedName>
</protein>
<dbReference type="Proteomes" id="UP000197138">
    <property type="component" value="Unassembled WGS sequence"/>
</dbReference>
<dbReference type="STRING" id="22663.A0A218XQA0"/>
<comment type="caution">
    <text evidence="3">The sequence shown here is derived from an EMBL/GenBank/DDBJ whole genome shotgun (WGS) entry which is preliminary data.</text>
</comment>
<evidence type="ECO:0000256" key="1">
    <source>
        <dbReference type="ARBA" id="ARBA00006643"/>
    </source>
</evidence>
<organism evidence="3 5">
    <name type="scientific">Punica granatum</name>
    <name type="common">Pomegranate</name>
    <dbReference type="NCBI Taxonomy" id="22663"/>
    <lineage>
        <taxon>Eukaryota</taxon>
        <taxon>Viridiplantae</taxon>
        <taxon>Streptophyta</taxon>
        <taxon>Embryophyta</taxon>
        <taxon>Tracheophyta</taxon>
        <taxon>Spermatophyta</taxon>
        <taxon>Magnoliopsida</taxon>
        <taxon>eudicotyledons</taxon>
        <taxon>Gunneridae</taxon>
        <taxon>Pentapetalae</taxon>
        <taxon>rosids</taxon>
        <taxon>malvids</taxon>
        <taxon>Myrtales</taxon>
        <taxon>Lythraceae</taxon>
        <taxon>Punica</taxon>
    </lineage>
</organism>
<dbReference type="EMBL" id="PGOL01001763">
    <property type="protein sequence ID" value="PKI54835.1"/>
    <property type="molecule type" value="Genomic_DNA"/>
</dbReference>
<dbReference type="AlphaFoldDB" id="A0A218XQA0"/>
<dbReference type="GO" id="GO:0008270">
    <property type="term" value="F:zinc ion binding"/>
    <property type="evidence" value="ECO:0007669"/>
    <property type="project" value="InterPro"/>
</dbReference>
<dbReference type="InterPro" id="IPR032867">
    <property type="entry name" value="DYW_dom"/>
</dbReference>
<evidence type="ECO:0000313" key="5">
    <source>
        <dbReference type="Proteomes" id="UP000197138"/>
    </source>
</evidence>
<feature type="domain" description="DYW" evidence="2">
    <location>
        <begin position="6"/>
        <end position="67"/>
    </location>
</feature>
<keyword evidence="6" id="KW-1185">Reference proteome</keyword>
<dbReference type="Proteomes" id="UP000233551">
    <property type="component" value="Unassembled WGS sequence"/>
</dbReference>
<dbReference type="EMBL" id="MTKT01001080">
    <property type="protein sequence ID" value="OWM86978.1"/>
    <property type="molecule type" value="Genomic_DNA"/>
</dbReference>
<reference evidence="5" key="1">
    <citation type="journal article" date="2017" name="Plant J.">
        <title>The pomegranate (Punica granatum L.) genome and the genomics of punicalagin biosynthesis.</title>
        <authorList>
            <person name="Qin G."/>
            <person name="Xu C."/>
            <person name="Ming R."/>
            <person name="Tang H."/>
            <person name="Guyot R."/>
            <person name="Kramer E.M."/>
            <person name="Hu Y."/>
            <person name="Yi X."/>
            <person name="Qi Y."/>
            <person name="Xu X."/>
            <person name="Gao Z."/>
            <person name="Pan H."/>
            <person name="Jian J."/>
            <person name="Tian Y."/>
            <person name="Yue Z."/>
            <person name="Xu Y."/>
        </authorList>
    </citation>
    <scope>NUCLEOTIDE SEQUENCE [LARGE SCALE GENOMIC DNA]</scope>
    <source>
        <strain evidence="5">cv. Dabenzi</strain>
    </source>
</reference>
<evidence type="ECO:0000313" key="3">
    <source>
        <dbReference type="EMBL" id="OWM86978.1"/>
    </source>
</evidence>
<gene>
    <name evidence="3" type="ORF">CDL15_Pgr016015</name>
    <name evidence="4" type="ORF">CRG98_024786</name>
</gene>
<sequence length="67" mass="7796">MDEMVHHESIVEAERRERLRHPRKKLAAGFGLLEGITPQGRALRIGKNFRICRDCHEGLKYLSRVVD</sequence>